<evidence type="ECO:0000313" key="3">
    <source>
        <dbReference type="Proteomes" id="UP001596013"/>
    </source>
</evidence>
<evidence type="ECO:0008006" key="4">
    <source>
        <dbReference type="Google" id="ProtNLM"/>
    </source>
</evidence>
<protein>
    <recommendedName>
        <fullName evidence="4">DUF1517 domain-containing protein</fullName>
    </recommendedName>
</protein>
<organism evidence="2 3">
    <name type="scientific">Rhodanobacter umsongensis</name>
    <dbReference type="NCBI Taxonomy" id="633153"/>
    <lineage>
        <taxon>Bacteria</taxon>
        <taxon>Pseudomonadati</taxon>
        <taxon>Pseudomonadota</taxon>
        <taxon>Gammaproteobacteria</taxon>
        <taxon>Lysobacterales</taxon>
        <taxon>Rhodanobacteraceae</taxon>
        <taxon>Rhodanobacter</taxon>
    </lineage>
</organism>
<evidence type="ECO:0000313" key="2">
    <source>
        <dbReference type="EMBL" id="MFC5435313.1"/>
    </source>
</evidence>
<proteinExistence type="predicted"/>
<evidence type="ECO:0000256" key="1">
    <source>
        <dbReference type="SAM" id="Phobius"/>
    </source>
</evidence>
<keyword evidence="1" id="KW-1133">Transmembrane helix</keyword>
<name>A0ABW0JHA4_9GAMM</name>
<dbReference type="EMBL" id="JBHSMK010000002">
    <property type="protein sequence ID" value="MFC5435313.1"/>
    <property type="molecule type" value="Genomic_DNA"/>
</dbReference>
<reference evidence="3" key="1">
    <citation type="journal article" date="2019" name="Int. J. Syst. Evol. Microbiol.">
        <title>The Global Catalogue of Microorganisms (GCM) 10K type strain sequencing project: providing services to taxonomists for standard genome sequencing and annotation.</title>
        <authorList>
            <consortium name="The Broad Institute Genomics Platform"/>
            <consortium name="The Broad Institute Genome Sequencing Center for Infectious Disease"/>
            <person name="Wu L."/>
            <person name="Ma J."/>
        </authorList>
    </citation>
    <scope>NUCLEOTIDE SEQUENCE [LARGE SCALE GENOMIC DNA]</scope>
    <source>
        <strain evidence="3">JCM 17130</strain>
    </source>
</reference>
<sequence>MIAVLAGSHFNRLEMIVGKDSDSAGQGGEANGWGSIVIVISLIVFVTALLALFARSVARPRRDIRTTRSKVWNSRPPNSQSNEPVKRRFATAQLHAAGEPISAGAIDRAVELMGVGEAHIQGRGAGTMQDRHFVATSWLRGAVRELVTNPSETANAEFVRLLGLINPALRAMWNTIYGAVTAHARSWNRSVRPAELQQFLDDLQNSELNRAIWDTDANQRTSNRPDISEQLALQHEPDHARQVGLQWFKTSSALGFRPTVGGSTMGDDITAEENTNWRVAAEDMPISPRELLGFRTWLIAYLRELNDRFWQK</sequence>
<gene>
    <name evidence="2" type="ORF">ACFPME_02010</name>
</gene>
<dbReference type="RefSeq" id="WP_377301497.1">
    <property type="nucleotide sequence ID" value="NZ_JBHSMK010000002.1"/>
</dbReference>
<keyword evidence="1" id="KW-0472">Membrane</keyword>
<feature type="transmembrane region" description="Helical" evidence="1">
    <location>
        <begin position="33"/>
        <end position="54"/>
    </location>
</feature>
<accession>A0ABW0JHA4</accession>
<keyword evidence="1" id="KW-0812">Transmembrane</keyword>
<dbReference type="Proteomes" id="UP001596013">
    <property type="component" value="Unassembled WGS sequence"/>
</dbReference>
<keyword evidence="3" id="KW-1185">Reference proteome</keyword>
<comment type="caution">
    <text evidence="2">The sequence shown here is derived from an EMBL/GenBank/DDBJ whole genome shotgun (WGS) entry which is preliminary data.</text>
</comment>